<keyword evidence="3" id="KW-1185">Reference proteome</keyword>
<dbReference type="Proteomes" id="UP001611383">
    <property type="component" value="Chromosome"/>
</dbReference>
<name>A0ABY9X5I7_9BACT</name>
<accession>A0ABY9X5I7</accession>
<organism evidence="2 3">
    <name type="scientific">Archangium minus</name>
    <dbReference type="NCBI Taxonomy" id="83450"/>
    <lineage>
        <taxon>Bacteria</taxon>
        <taxon>Pseudomonadati</taxon>
        <taxon>Myxococcota</taxon>
        <taxon>Myxococcia</taxon>
        <taxon>Myxococcales</taxon>
        <taxon>Cystobacterineae</taxon>
        <taxon>Archangiaceae</taxon>
        <taxon>Archangium</taxon>
    </lineage>
</organism>
<evidence type="ECO:0000313" key="2">
    <source>
        <dbReference type="EMBL" id="WNG50674.1"/>
    </source>
</evidence>
<reference evidence="2 3" key="1">
    <citation type="submission" date="2019-08" db="EMBL/GenBank/DDBJ databases">
        <title>Archangium and Cystobacter genomes.</title>
        <authorList>
            <person name="Chen I.-C.K."/>
            <person name="Wielgoss S."/>
        </authorList>
    </citation>
    <scope>NUCLEOTIDE SEQUENCE [LARGE SCALE GENOMIC DNA]</scope>
    <source>
        <strain evidence="2 3">Cbm 6</strain>
    </source>
</reference>
<feature type="chain" id="PRO_5045544921" evidence="1">
    <location>
        <begin position="23"/>
        <end position="356"/>
    </location>
</feature>
<dbReference type="RefSeq" id="WP_395810045.1">
    <property type="nucleotide sequence ID" value="NZ_CP043494.1"/>
</dbReference>
<sequence>MTSRLRLLAAATSLCLVPAAWAGGPSNLDACAGRSQASCHAPGVVDKPAITLSKGFLSAAEGQQVTTRATKMLEVALQAPLLHKPQGMSLHPSISVDAPPAHAAKHHPALVRSIVLARPIEVENKRSVQDKKTGAWKGRGEGPTLRLHWNDLGVFLASDALDLSKPAQFFSAPQKVGEVQGFPVYGVEGKEVLLISKRDALPWRPFSVESYYQMLIAQEQETHSVFQKQLPSAKGAERTELEKMNAERQARIDALKKELAQLSPAQRQSGACQSARPKRGDLTGLELTCASGSTPLMVANQDIFTRPSPKGSLQFLTITTTWGVLPKDDRMPNALGKVVRAALQDMDLKALQAMLD</sequence>
<evidence type="ECO:0000256" key="1">
    <source>
        <dbReference type="SAM" id="SignalP"/>
    </source>
</evidence>
<protein>
    <submittedName>
        <fullName evidence="2">Uncharacterized protein</fullName>
    </submittedName>
</protein>
<dbReference type="EMBL" id="CP043494">
    <property type="protein sequence ID" value="WNG50674.1"/>
    <property type="molecule type" value="Genomic_DNA"/>
</dbReference>
<gene>
    <name evidence="2" type="ORF">F0U60_46035</name>
</gene>
<proteinExistence type="predicted"/>
<keyword evidence="1" id="KW-0732">Signal</keyword>
<evidence type="ECO:0000313" key="3">
    <source>
        <dbReference type="Proteomes" id="UP001611383"/>
    </source>
</evidence>
<feature type="signal peptide" evidence="1">
    <location>
        <begin position="1"/>
        <end position="22"/>
    </location>
</feature>